<evidence type="ECO:0000256" key="12">
    <source>
        <dbReference type="PROSITE-ProRule" id="PRU00042"/>
    </source>
</evidence>
<dbReference type="RefSeq" id="XP_033790479.1">
    <property type="nucleotide sequence ID" value="XM_033934588.1"/>
</dbReference>
<feature type="domain" description="C2H2-type" evidence="14">
    <location>
        <begin position="352"/>
        <end position="380"/>
    </location>
</feature>
<dbReference type="FunFam" id="3.30.160.60:FF:001370">
    <property type="entry name" value="Zinc finger protein"/>
    <property type="match status" value="1"/>
</dbReference>
<evidence type="ECO:0000256" key="1">
    <source>
        <dbReference type="ARBA" id="ARBA00003767"/>
    </source>
</evidence>
<feature type="domain" description="C2H2-type" evidence="14">
    <location>
        <begin position="268"/>
        <end position="295"/>
    </location>
</feature>
<evidence type="ECO:0000313" key="17">
    <source>
        <dbReference type="RefSeq" id="XP_033790479.1"/>
    </source>
</evidence>
<sequence length="389" mass="45733">MAQEMRVMFEEITVSFSQEEWEYLDEGQKELYQEVMKENHETLIFLETNLQFVNPDMLSKIRRDSRMSRKRKATRSYAADDEAKQENRKEQPLKRKLCPKQVIVSQWTVGGESGRRRQESPTEQRRPAGDSPDGATERERSDRQLRNTPVHQRLLKSKTTFQNNDSERKTSKCPQGEKTGKKSFVCKSCGKNFDKKPCFISHQETHREEKTFLCSECGKAFTLRRYLLKHERVHKGERPFACAQCGKTFPRKDTLIVHQKFHTGERPFHCSECGQCYILKKHLQAHLKIHTGERPFACSECGRCFPVRRELRRHLRTHTGERPFPCTECHKAFSRKEGLEKHLRVHTGEKPFPCSECGKRFSRKDLLKYHQTRQHQPPMSSQETSFEAD</sequence>
<dbReference type="CDD" id="cd07765">
    <property type="entry name" value="KRAB_A-box"/>
    <property type="match status" value="1"/>
</dbReference>
<dbReference type="PROSITE" id="PS00028">
    <property type="entry name" value="ZINC_FINGER_C2H2_1"/>
    <property type="match status" value="7"/>
</dbReference>
<dbReference type="InterPro" id="IPR013087">
    <property type="entry name" value="Znf_C2H2_type"/>
</dbReference>
<dbReference type="InterPro" id="IPR036236">
    <property type="entry name" value="Znf_C2H2_sf"/>
</dbReference>
<accession>A0A6P8Q2Q5</accession>
<feature type="domain" description="KRAB" evidence="15">
    <location>
        <begin position="7"/>
        <end position="80"/>
    </location>
</feature>
<keyword evidence="6 12" id="KW-0863">Zinc-finger</keyword>
<evidence type="ECO:0000256" key="4">
    <source>
        <dbReference type="ARBA" id="ARBA00022723"/>
    </source>
</evidence>
<feature type="region of interest" description="Disordered" evidence="13">
    <location>
        <begin position="64"/>
        <end position="95"/>
    </location>
</feature>
<dbReference type="Gene3D" id="3.30.160.60">
    <property type="entry name" value="Classic Zinc Finger"/>
    <property type="match status" value="7"/>
</dbReference>
<feature type="domain" description="C2H2-type" evidence="14">
    <location>
        <begin position="296"/>
        <end position="323"/>
    </location>
</feature>
<dbReference type="FunFam" id="3.30.160.60:FF:000100">
    <property type="entry name" value="Zinc finger 45-like"/>
    <property type="match status" value="1"/>
</dbReference>
<keyword evidence="16" id="KW-1185">Reference proteome</keyword>
<dbReference type="OrthoDB" id="9622403at2759"/>
<keyword evidence="8" id="KW-0805">Transcription regulation</keyword>
<dbReference type="SMART" id="SM00349">
    <property type="entry name" value="KRAB"/>
    <property type="match status" value="1"/>
</dbReference>
<gene>
    <name evidence="17" type="primary">LOC117355678</name>
</gene>
<evidence type="ECO:0000256" key="13">
    <source>
        <dbReference type="SAM" id="MobiDB-lite"/>
    </source>
</evidence>
<dbReference type="Gene3D" id="6.10.140.140">
    <property type="match status" value="1"/>
</dbReference>
<evidence type="ECO:0000256" key="7">
    <source>
        <dbReference type="ARBA" id="ARBA00022833"/>
    </source>
</evidence>
<dbReference type="GO" id="GO:0008270">
    <property type="term" value="F:zinc ion binding"/>
    <property type="evidence" value="ECO:0007669"/>
    <property type="project" value="UniProtKB-KW"/>
</dbReference>
<evidence type="ECO:0000256" key="8">
    <source>
        <dbReference type="ARBA" id="ARBA00023015"/>
    </source>
</evidence>
<dbReference type="InterPro" id="IPR001909">
    <property type="entry name" value="KRAB"/>
</dbReference>
<dbReference type="GeneID" id="117355678"/>
<keyword evidence="9" id="KW-0238">DNA-binding</keyword>
<evidence type="ECO:0000256" key="9">
    <source>
        <dbReference type="ARBA" id="ARBA00023125"/>
    </source>
</evidence>
<dbReference type="InterPro" id="IPR036051">
    <property type="entry name" value="KRAB_dom_sf"/>
</dbReference>
<evidence type="ECO:0000256" key="2">
    <source>
        <dbReference type="ARBA" id="ARBA00004123"/>
    </source>
</evidence>
<protein>
    <submittedName>
        <fullName evidence="17">Zinc finger protein 567-like isoform X1</fullName>
    </submittedName>
</protein>
<feature type="domain" description="C2H2-type" evidence="14">
    <location>
        <begin position="184"/>
        <end position="211"/>
    </location>
</feature>
<dbReference type="FunFam" id="3.30.160.60:FF:000478">
    <property type="entry name" value="Zinc finger protein 133"/>
    <property type="match status" value="1"/>
</dbReference>
<dbReference type="Pfam" id="PF01352">
    <property type="entry name" value="KRAB"/>
    <property type="match status" value="1"/>
</dbReference>
<dbReference type="SUPFAM" id="SSF57667">
    <property type="entry name" value="beta-beta-alpha zinc fingers"/>
    <property type="match status" value="4"/>
</dbReference>
<dbReference type="InParanoid" id="A0A6P8Q2Q5"/>
<feature type="domain" description="C2H2-type" evidence="14">
    <location>
        <begin position="240"/>
        <end position="267"/>
    </location>
</feature>
<comment type="similarity">
    <text evidence="3">Belongs to the krueppel C2H2-type zinc-finger protein family.</text>
</comment>
<dbReference type="GO" id="GO:0000981">
    <property type="term" value="F:DNA-binding transcription factor activity, RNA polymerase II-specific"/>
    <property type="evidence" value="ECO:0007669"/>
    <property type="project" value="TreeGrafter"/>
</dbReference>
<comment type="function">
    <text evidence="1">May be involved in transcriptional regulation.</text>
</comment>
<keyword evidence="10" id="KW-0804">Transcription</keyword>
<dbReference type="FunFam" id="3.30.160.60:FF:000706">
    <property type="entry name" value="Zinc finger protein"/>
    <property type="match status" value="1"/>
</dbReference>
<dbReference type="SUPFAM" id="SSF109640">
    <property type="entry name" value="KRAB domain (Kruppel-associated box)"/>
    <property type="match status" value="1"/>
</dbReference>
<dbReference type="Pfam" id="PF00096">
    <property type="entry name" value="zf-C2H2"/>
    <property type="match status" value="6"/>
</dbReference>
<keyword evidence="11" id="KW-0539">Nucleus</keyword>
<organism evidence="16 17">
    <name type="scientific">Geotrypetes seraphini</name>
    <name type="common">Gaboon caecilian</name>
    <name type="synonym">Caecilia seraphini</name>
    <dbReference type="NCBI Taxonomy" id="260995"/>
    <lineage>
        <taxon>Eukaryota</taxon>
        <taxon>Metazoa</taxon>
        <taxon>Chordata</taxon>
        <taxon>Craniata</taxon>
        <taxon>Vertebrata</taxon>
        <taxon>Euteleostomi</taxon>
        <taxon>Amphibia</taxon>
        <taxon>Gymnophiona</taxon>
        <taxon>Geotrypetes</taxon>
    </lineage>
</organism>
<evidence type="ECO:0000256" key="10">
    <source>
        <dbReference type="ARBA" id="ARBA00023163"/>
    </source>
</evidence>
<evidence type="ECO:0000256" key="3">
    <source>
        <dbReference type="ARBA" id="ARBA00006991"/>
    </source>
</evidence>
<comment type="subcellular location">
    <subcellularLocation>
        <location evidence="2">Nucleus</location>
    </subcellularLocation>
</comment>
<dbReference type="PROSITE" id="PS50805">
    <property type="entry name" value="KRAB"/>
    <property type="match status" value="1"/>
</dbReference>
<dbReference type="PANTHER" id="PTHR23235">
    <property type="entry name" value="KRUEPPEL-LIKE TRANSCRIPTION FACTOR"/>
    <property type="match status" value="1"/>
</dbReference>
<feature type="domain" description="C2H2-type" evidence="14">
    <location>
        <begin position="324"/>
        <end position="351"/>
    </location>
</feature>
<dbReference type="PROSITE" id="PS50157">
    <property type="entry name" value="ZINC_FINGER_C2H2_2"/>
    <property type="match status" value="7"/>
</dbReference>
<proteinExistence type="inferred from homology"/>
<feature type="domain" description="C2H2-type" evidence="14">
    <location>
        <begin position="212"/>
        <end position="239"/>
    </location>
</feature>
<name>A0A6P8Q2Q5_GEOSA</name>
<evidence type="ECO:0000256" key="5">
    <source>
        <dbReference type="ARBA" id="ARBA00022737"/>
    </source>
</evidence>
<evidence type="ECO:0000259" key="15">
    <source>
        <dbReference type="PROSITE" id="PS50805"/>
    </source>
</evidence>
<feature type="region of interest" description="Disordered" evidence="13">
    <location>
        <begin position="370"/>
        <end position="389"/>
    </location>
</feature>
<evidence type="ECO:0000256" key="11">
    <source>
        <dbReference type="ARBA" id="ARBA00023242"/>
    </source>
</evidence>
<dbReference type="GO" id="GO:0005634">
    <property type="term" value="C:nucleus"/>
    <property type="evidence" value="ECO:0007669"/>
    <property type="project" value="UniProtKB-SubCell"/>
</dbReference>
<feature type="compositionally biased region" description="Basic and acidic residues" evidence="13">
    <location>
        <begin position="81"/>
        <end position="93"/>
    </location>
</feature>
<feature type="region of interest" description="Disordered" evidence="13">
    <location>
        <begin position="108"/>
        <end position="182"/>
    </location>
</feature>
<feature type="compositionally biased region" description="Basic and acidic residues" evidence="13">
    <location>
        <begin position="135"/>
        <end position="145"/>
    </location>
</feature>
<feature type="compositionally biased region" description="Polar residues" evidence="13">
    <location>
        <begin position="374"/>
        <end position="389"/>
    </location>
</feature>
<keyword evidence="4" id="KW-0479">Metal-binding</keyword>
<dbReference type="FunFam" id="3.30.160.60:FF:002343">
    <property type="entry name" value="Zinc finger protein 33A"/>
    <property type="match status" value="1"/>
</dbReference>
<dbReference type="KEGG" id="gsh:117355678"/>
<evidence type="ECO:0000259" key="14">
    <source>
        <dbReference type="PROSITE" id="PS50157"/>
    </source>
</evidence>
<keyword evidence="5" id="KW-0677">Repeat</keyword>
<evidence type="ECO:0000313" key="16">
    <source>
        <dbReference type="Proteomes" id="UP000515159"/>
    </source>
</evidence>
<keyword evidence="7" id="KW-0862">Zinc</keyword>
<dbReference type="FunFam" id="3.30.160.60:FF:001343">
    <property type="entry name" value="Zinc finger protein 568"/>
    <property type="match status" value="1"/>
</dbReference>
<feature type="compositionally biased region" description="Basic and acidic residues" evidence="13">
    <location>
        <begin position="113"/>
        <end position="128"/>
    </location>
</feature>
<dbReference type="GO" id="GO:0000978">
    <property type="term" value="F:RNA polymerase II cis-regulatory region sequence-specific DNA binding"/>
    <property type="evidence" value="ECO:0007669"/>
    <property type="project" value="TreeGrafter"/>
</dbReference>
<dbReference type="AlphaFoldDB" id="A0A6P8Q2Q5"/>
<evidence type="ECO:0000256" key="6">
    <source>
        <dbReference type="ARBA" id="ARBA00022771"/>
    </source>
</evidence>
<dbReference type="SMART" id="SM00355">
    <property type="entry name" value="ZnF_C2H2"/>
    <property type="match status" value="7"/>
</dbReference>
<reference evidence="17" key="1">
    <citation type="submission" date="2025-08" db="UniProtKB">
        <authorList>
            <consortium name="RefSeq"/>
        </authorList>
    </citation>
    <scope>IDENTIFICATION</scope>
</reference>
<dbReference type="PANTHER" id="PTHR23235:SF142">
    <property type="entry name" value="ZINC FINGER PROTEIN 384"/>
    <property type="match status" value="1"/>
</dbReference>
<dbReference type="Proteomes" id="UP000515159">
    <property type="component" value="Chromosome 2"/>
</dbReference>